<evidence type="ECO:0000313" key="4">
    <source>
        <dbReference type="Proteomes" id="UP000516314"/>
    </source>
</evidence>
<sequence>MASSQWYSPVPLSQDDDLEEEEDEKEEEEVEEEEEEEEEDEEGEWSLKKKVYVAFPKSFGGGFLVDRKKETKISTVDKSSFGQGTHMDYVDYGTSSGKSNEQNTIKEEENKIPDRISKLSGRRNNARFFSSLPPSPCLVLTTKKLRGSPEEGLIVHHKLFEPATEKKVYGNEKKYPKELHGAPLLGASKGWVAFFKEKDISVHLTDLYKPCVSSPRVISLPSLKLDYKPATHATEVCLSSSDPVQDDYYVAAKFNDYHVSVCRPRWDSDWTHNETGYSLLPASELMYSKRDKAFHFTSFKGLYMGSLYLSKKDEIKYKEIRLRNLPKIPEAGWEMLDKCSMTNHLVDSPSGELFFIKWYTQCIHKEDEDGDLEFLHSKTKRFMVFRQDGMSKDFGYTEDIGDLCIFLGKSEAFCVTASLYPGLKPNSIYYLGPRFGSYDLASGTNSSFTFDRFGKPSLVVPYWIHSTSSLSSS</sequence>
<feature type="compositionally biased region" description="Acidic residues" evidence="1">
    <location>
        <begin position="14"/>
        <end position="44"/>
    </location>
</feature>
<dbReference type="Proteomes" id="UP000516314">
    <property type="component" value="Chromosome 5"/>
</dbReference>
<gene>
    <name evidence="3" type="ORF">AT9943_LOCUS22242</name>
</gene>
<dbReference type="Pfam" id="PF03478">
    <property type="entry name" value="Beta-prop_KIB1-4"/>
    <property type="match status" value="1"/>
</dbReference>
<dbReference type="PANTHER" id="PTHR44259">
    <property type="entry name" value="OS07G0183000 PROTEIN-RELATED"/>
    <property type="match status" value="1"/>
</dbReference>
<evidence type="ECO:0000259" key="2">
    <source>
        <dbReference type="Pfam" id="PF03478"/>
    </source>
</evidence>
<dbReference type="InterPro" id="IPR050942">
    <property type="entry name" value="F-box_BR-signaling"/>
</dbReference>
<dbReference type="AlphaFoldDB" id="A0A7G2FMR5"/>
<dbReference type="EMBL" id="LR881470">
    <property type="protein sequence ID" value="CAD5334966.1"/>
    <property type="molecule type" value="Genomic_DNA"/>
</dbReference>
<accession>A0A7G2FMR5</accession>
<proteinExistence type="predicted"/>
<protein>
    <submittedName>
        <fullName evidence="3">(thale cress) hypothetical protein</fullName>
    </submittedName>
</protein>
<dbReference type="PANTHER" id="PTHR44259:SF89">
    <property type="entry name" value="DUF295 DOMAIN-CONTAINING PROTEIN-RELATED"/>
    <property type="match status" value="1"/>
</dbReference>
<evidence type="ECO:0000313" key="3">
    <source>
        <dbReference type="EMBL" id="CAD5334966.1"/>
    </source>
</evidence>
<name>A0A7G2FMR5_ARATH</name>
<organism evidence="3 4">
    <name type="scientific">Arabidopsis thaliana</name>
    <name type="common">Mouse-ear cress</name>
    <dbReference type="NCBI Taxonomy" id="3702"/>
    <lineage>
        <taxon>Eukaryota</taxon>
        <taxon>Viridiplantae</taxon>
        <taxon>Streptophyta</taxon>
        <taxon>Embryophyta</taxon>
        <taxon>Tracheophyta</taxon>
        <taxon>Spermatophyta</taxon>
        <taxon>Magnoliopsida</taxon>
        <taxon>eudicotyledons</taxon>
        <taxon>Gunneridae</taxon>
        <taxon>Pentapetalae</taxon>
        <taxon>rosids</taxon>
        <taxon>malvids</taxon>
        <taxon>Brassicales</taxon>
        <taxon>Brassicaceae</taxon>
        <taxon>Camelineae</taxon>
        <taxon>Arabidopsis</taxon>
    </lineage>
</organism>
<feature type="region of interest" description="Disordered" evidence="1">
    <location>
        <begin position="1"/>
        <end position="46"/>
    </location>
</feature>
<dbReference type="InterPro" id="IPR005174">
    <property type="entry name" value="KIB1-4_b-propeller"/>
</dbReference>
<reference evidence="3 4" key="1">
    <citation type="submission" date="2020-09" db="EMBL/GenBank/DDBJ databases">
        <authorList>
            <person name="Ashkenazy H."/>
        </authorList>
    </citation>
    <scope>NUCLEOTIDE SEQUENCE [LARGE SCALE GENOMIC DNA]</scope>
    <source>
        <strain evidence="4">cv. Cdm-0</strain>
    </source>
</reference>
<evidence type="ECO:0000256" key="1">
    <source>
        <dbReference type="SAM" id="MobiDB-lite"/>
    </source>
</evidence>
<feature type="domain" description="KIB1-4 beta-propeller" evidence="2">
    <location>
        <begin position="164"/>
        <end position="443"/>
    </location>
</feature>